<evidence type="ECO:0000313" key="2">
    <source>
        <dbReference type="EMBL" id="AYD79798.1"/>
    </source>
</evidence>
<evidence type="ECO:0000313" key="3">
    <source>
        <dbReference type="Proteomes" id="UP000275262"/>
    </source>
</evidence>
<feature type="transmembrane region" description="Helical" evidence="1">
    <location>
        <begin position="12"/>
        <end position="29"/>
    </location>
</feature>
<keyword evidence="1" id="KW-1133">Transmembrane helix</keyword>
<keyword evidence="1" id="KW-0472">Membrane</keyword>
<dbReference type="Proteomes" id="UP000275262">
    <property type="component" value="Segment"/>
</dbReference>
<evidence type="ECO:0000256" key="1">
    <source>
        <dbReference type="SAM" id="Phobius"/>
    </source>
</evidence>
<proteinExistence type="predicted"/>
<protein>
    <submittedName>
        <fullName evidence="2">Uncharacterized protein</fullName>
    </submittedName>
</protein>
<dbReference type="EMBL" id="MG589387">
    <property type="protein sequence ID" value="AYD79798.1"/>
    <property type="molecule type" value="Genomic_DNA"/>
</dbReference>
<organism evidence="2 3">
    <name type="scientific">Enterobacter phage phiT5282H</name>
    <dbReference type="NCBI Taxonomy" id="2340712"/>
    <lineage>
        <taxon>Viruses</taxon>
        <taxon>Duplodnaviria</taxon>
        <taxon>Heunggongvirae</taxon>
        <taxon>Uroviricota</taxon>
        <taxon>Caudoviricetes</taxon>
        <taxon>Peduoviridae</taxon>
        <taxon>Novemvirus</taxon>
        <taxon>Novemvirus T5282H</taxon>
    </lineage>
</organism>
<accession>A0A386K4W1</accession>
<gene>
    <name evidence="2" type="ORF">OGLPLLMI_00032</name>
</gene>
<reference evidence="3" key="1">
    <citation type="submission" date="2017-11" db="EMBL/GenBank/DDBJ databases">
        <authorList>
            <person name="Zhao X."/>
        </authorList>
    </citation>
    <scope>NUCLEOTIDE SEQUENCE [LARGE SCALE GENOMIC DNA]</scope>
</reference>
<sequence>MTLFDYLSAHPYWTLIYLLIIAGAIERFGR</sequence>
<keyword evidence="3" id="KW-1185">Reference proteome</keyword>
<keyword evidence="1" id="KW-0812">Transmembrane</keyword>
<name>A0A386K4W1_9CAUD</name>